<protein>
    <recommendedName>
        <fullName evidence="2">HNH domain-containing protein</fullName>
    </recommendedName>
</protein>
<dbReference type="EMBL" id="MN740803">
    <property type="protein sequence ID" value="QHS82555.1"/>
    <property type="molecule type" value="Genomic_DNA"/>
</dbReference>
<evidence type="ECO:0008006" key="2">
    <source>
        <dbReference type="Google" id="ProtNLM"/>
    </source>
</evidence>
<organism evidence="1">
    <name type="scientific">viral metagenome</name>
    <dbReference type="NCBI Taxonomy" id="1070528"/>
    <lineage>
        <taxon>unclassified sequences</taxon>
        <taxon>metagenomes</taxon>
        <taxon>organismal metagenomes</taxon>
    </lineage>
</organism>
<evidence type="ECO:0000313" key="1">
    <source>
        <dbReference type="EMBL" id="QHS82555.1"/>
    </source>
</evidence>
<name>A0A6C0ATF1_9ZZZZ</name>
<sequence length="156" mass="17840">MSNMEKPNTDSKMSLNKINLSKWIEMGNTIPICINEGCENNVAIRHWSAQGDPSLKTECSRCADARKKNKNIDGITFHKKNYCENKDGMLGFICPMDKERYNEFPSDIYHMDHLDGNHHNNLTNNLITFCAICHTRKGKESGDFNAFKSSSRIHKV</sequence>
<dbReference type="AlphaFoldDB" id="A0A6C0ATF1"/>
<proteinExistence type="predicted"/>
<accession>A0A6C0ATF1</accession>
<reference evidence="1" key="1">
    <citation type="journal article" date="2020" name="Nature">
        <title>Giant virus diversity and host interactions through global metagenomics.</title>
        <authorList>
            <person name="Schulz F."/>
            <person name="Roux S."/>
            <person name="Paez-Espino D."/>
            <person name="Jungbluth S."/>
            <person name="Walsh D.A."/>
            <person name="Denef V.J."/>
            <person name="McMahon K.D."/>
            <person name="Konstantinidis K.T."/>
            <person name="Eloe-Fadrosh E.A."/>
            <person name="Kyrpides N.C."/>
            <person name="Woyke T."/>
        </authorList>
    </citation>
    <scope>NUCLEOTIDE SEQUENCE</scope>
    <source>
        <strain evidence="1">GVMAG-S-1101171-111</strain>
    </source>
</reference>